<dbReference type="OrthoDB" id="19657at2759"/>
<organism evidence="3 4">
    <name type="scientific">Gymnopilus junonius</name>
    <name type="common">Spectacular rustgill mushroom</name>
    <name type="synonym">Gymnopilus spectabilis subsp. junonius</name>
    <dbReference type="NCBI Taxonomy" id="109634"/>
    <lineage>
        <taxon>Eukaryota</taxon>
        <taxon>Fungi</taxon>
        <taxon>Dikarya</taxon>
        <taxon>Basidiomycota</taxon>
        <taxon>Agaricomycotina</taxon>
        <taxon>Agaricomycetes</taxon>
        <taxon>Agaricomycetidae</taxon>
        <taxon>Agaricales</taxon>
        <taxon>Agaricineae</taxon>
        <taxon>Hymenogastraceae</taxon>
        <taxon>Gymnopilus</taxon>
    </lineage>
</organism>
<feature type="domain" description="AB hydrolase-1" evidence="2">
    <location>
        <begin position="76"/>
        <end position="303"/>
    </location>
</feature>
<dbReference type="SUPFAM" id="SSF53474">
    <property type="entry name" value="alpha/beta-Hydrolases"/>
    <property type="match status" value="1"/>
</dbReference>
<gene>
    <name evidence="3" type="ORF">CPB84DRAFT_1844224</name>
</gene>
<dbReference type="GO" id="GO:0016020">
    <property type="term" value="C:membrane"/>
    <property type="evidence" value="ECO:0007669"/>
    <property type="project" value="TreeGrafter"/>
</dbReference>
<dbReference type="Proteomes" id="UP000724874">
    <property type="component" value="Unassembled WGS sequence"/>
</dbReference>
<dbReference type="PANTHER" id="PTHR43798">
    <property type="entry name" value="MONOACYLGLYCEROL LIPASE"/>
    <property type="match status" value="1"/>
</dbReference>
<keyword evidence="1 3" id="KW-0378">Hydrolase</keyword>
<evidence type="ECO:0000313" key="3">
    <source>
        <dbReference type="EMBL" id="KAF8906761.1"/>
    </source>
</evidence>
<dbReference type="InterPro" id="IPR029058">
    <property type="entry name" value="AB_hydrolase_fold"/>
</dbReference>
<comment type="caution">
    <text evidence="3">The sequence shown here is derived from an EMBL/GenBank/DDBJ whole genome shotgun (WGS) entry which is preliminary data.</text>
</comment>
<dbReference type="EMBL" id="JADNYJ010000017">
    <property type="protein sequence ID" value="KAF8906761.1"/>
    <property type="molecule type" value="Genomic_DNA"/>
</dbReference>
<dbReference type="AlphaFoldDB" id="A0A9P5NU46"/>
<protein>
    <submittedName>
        <fullName evidence="3">Alpha/Beta hydrolase protein</fullName>
    </submittedName>
</protein>
<dbReference type="InterPro" id="IPR050266">
    <property type="entry name" value="AB_hydrolase_sf"/>
</dbReference>
<evidence type="ECO:0000259" key="2">
    <source>
        <dbReference type="Pfam" id="PF00561"/>
    </source>
</evidence>
<dbReference type="PANTHER" id="PTHR43798:SF31">
    <property type="entry name" value="AB HYDROLASE SUPERFAMILY PROTEIN YCLE"/>
    <property type="match status" value="1"/>
</dbReference>
<dbReference type="GO" id="GO:0016787">
    <property type="term" value="F:hydrolase activity"/>
    <property type="evidence" value="ECO:0007669"/>
    <property type="project" value="UniProtKB-KW"/>
</dbReference>
<reference evidence="3" key="1">
    <citation type="submission" date="2020-11" db="EMBL/GenBank/DDBJ databases">
        <authorList>
            <consortium name="DOE Joint Genome Institute"/>
            <person name="Ahrendt S."/>
            <person name="Riley R."/>
            <person name="Andreopoulos W."/>
            <person name="LaButti K."/>
            <person name="Pangilinan J."/>
            <person name="Ruiz-duenas F.J."/>
            <person name="Barrasa J.M."/>
            <person name="Sanchez-Garcia M."/>
            <person name="Camarero S."/>
            <person name="Miyauchi S."/>
            <person name="Serrano A."/>
            <person name="Linde D."/>
            <person name="Babiker R."/>
            <person name="Drula E."/>
            <person name="Ayuso-Fernandez I."/>
            <person name="Pacheco R."/>
            <person name="Padilla G."/>
            <person name="Ferreira P."/>
            <person name="Barriuso J."/>
            <person name="Kellner H."/>
            <person name="Castanera R."/>
            <person name="Alfaro M."/>
            <person name="Ramirez L."/>
            <person name="Pisabarro A.G."/>
            <person name="Kuo A."/>
            <person name="Tritt A."/>
            <person name="Lipzen A."/>
            <person name="He G."/>
            <person name="Yan M."/>
            <person name="Ng V."/>
            <person name="Cullen D."/>
            <person name="Martin F."/>
            <person name="Rosso M.-N."/>
            <person name="Henrissat B."/>
            <person name="Hibbett D."/>
            <person name="Martinez A.T."/>
            <person name="Grigoriev I.V."/>
        </authorList>
    </citation>
    <scope>NUCLEOTIDE SEQUENCE</scope>
    <source>
        <strain evidence="3">AH 44721</strain>
    </source>
</reference>
<evidence type="ECO:0000256" key="1">
    <source>
        <dbReference type="ARBA" id="ARBA00022801"/>
    </source>
</evidence>
<proteinExistence type="predicted"/>
<dbReference type="InterPro" id="IPR000073">
    <property type="entry name" value="AB_hydrolase_1"/>
</dbReference>
<evidence type="ECO:0000313" key="4">
    <source>
        <dbReference type="Proteomes" id="UP000724874"/>
    </source>
</evidence>
<dbReference type="Pfam" id="PF00561">
    <property type="entry name" value="Abhydrolase_1"/>
    <property type="match status" value="1"/>
</dbReference>
<accession>A0A9P5NU46</accession>
<name>A0A9P5NU46_GYMJU</name>
<keyword evidence="4" id="KW-1185">Reference proteome</keyword>
<sequence length="368" mass="41409">MPSVDMTYPSGAKFSFAYAIATPTSYSAEELTPGLPCIVFLHSGYIGKEVFESRPKFHPRRQAPDLTRFMPTVQFSNRDLRQFNLIAFDMRGFGDTKGLLGDEPYTPTESASDIEQLMAKLNIPPSHFFGLSNGCTVALELAVSRPDLVLSLTLCSPLSPEEPKDIADGRREVYNYWKEMNDLPQDSSSTQELSSDIVSGAAQLFYNNARTNRIEAIHQFTLQKALEIWYSSPENVHQSLRTGVDWFVKRRLIPDDSYRKIKGPVAIIHCFDDFAYPLQYAEDLVQTLQKADVPSVSLHRVPGAHYGNVTNPRRINKILYDTVASCHPELALSQLSLSPTRESHGGRLPTPFTETLRRYGYDSEDESD</sequence>
<dbReference type="Gene3D" id="3.40.50.1820">
    <property type="entry name" value="alpha/beta hydrolase"/>
    <property type="match status" value="1"/>
</dbReference>